<dbReference type="PANTHER" id="PTHR47893">
    <property type="entry name" value="REGULATORY PROTEIN PCHR"/>
    <property type="match status" value="1"/>
</dbReference>
<reference evidence="5 6" key="1">
    <citation type="submission" date="2020-08" db="EMBL/GenBank/DDBJ databases">
        <title>Genomic Encyclopedia of Type Strains, Phase III (KMG-III): the genomes of soil and plant-associated and newly described type strains.</title>
        <authorList>
            <person name="Whitman W."/>
        </authorList>
    </citation>
    <scope>NUCLEOTIDE SEQUENCE [LARGE SCALE GENOMIC DNA]</scope>
    <source>
        <strain evidence="5 6">SFB5A</strain>
    </source>
</reference>
<evidence type="ECO:0000313" key="5">
    <source>
        <dbReference type="EMBL" id="MBB4980407.1"/>
    </source>
</evidence>
<evidence type="ECO:0000259" key="4">
    <source>
        <dbReference type="PROSITE" id="PS01124"/>
    </source>
</evidence>
<evidence type="ECO:0000256" key="1">
    <source>
        <dbReference type="ARBA" id="ARBA00023015"/>
    </source>
</evidence>
<name>A0A7W7TW16_9ACTN</name>
<comment type="caution">
    <text evidence="5">The sequence shown here is derived from an EMBL/GenBank/DDBJ whole genome shotgun (WGS) entry which is preliminary data.</text>
</comment>
<dbReference type="PROSITE" id="PS01124">
    <property type="entry name" value="HTH_ARAC_FAMILY_2"/>
    <property type="match status" value="1"/>
</dbReference>
<dbReference type="InterPro" id="IPR009057">
    <property type="entry name" value="Homeodomain-like_sf"/>
</dbReference>
<proteinExistence type="predicted"/>
<evidence type="ECO:0000256" key="3">
    <source>
        <dbReference type="ARBA" id="ARBA00023163"/>
    </source>
</evidence>
<dbReference type="Pfam" id="PF12833">
    <property type="entry name" value="HTH_18"/>
    <property type="match status" value="1"/>
</dbReference>
<dbReference type="InterPro" id="IPR053142">
    <property type="entry name" value="PchR_regulatory_protein"/>
</dbReference>
<sequence length="206" mass="22242">MGDHRELYLLLPRERLPQAIAGSASRAGGLVSVRPGSGLASIAAAQLQAITREFDHLSDADLAVASQTFFDTLETALVPAPEQPVSSSAREALVIRTRRYIEDHLDDPDLCASSIAEAFDISVRTLHLVHAGTGATVGRWIRERRLKACYRDLSRAHGGTTVTDVAFRWGFSNMGHFSTAFKQAFGVTPSSVLLQGQHSRTGTDNG</sequence>
<dbReference type="PRINTS" id="PR00032">
    <property type="entry name" value="HTHARAC"/>
</dbReference>
<evidence type="ECO:0000313" key="6">
    <source>
        <dbReference type="Proteomes" id="UP000582643"/>
    </source>
</evidence>
<dbReference type="Gene3D" id="1.10.10.60">
    <property type="entry name" value="Homeodomain-like"/>
    <property type="match status" value="1"/>
</dbReference>
<protein>
    <submittedName>
        <fullName evidence="5">AraC-like DNA-binding protein</fullName>
    </submittedName>
</protein>
<dbReference type="RefSeq" id="WP_312883040.1">
    <property type="nucleotide sequence ID" value="NZ_JACHJY010000002.1"/>
</dbReference>
<keyword evidence="2 5" id="KW-0238">DNA-binding</keyword>
<dbReference type="InterPro" id="IPR020449">
    <property type="entry name" value="Tscrpt_reg_AraC-type_HTH"/>
</dbReference>
<dbReference type="GO" id="GO:0043565">
    <property type="term" value="F:sequence-specific DNA binding"/>
    <property type="evidence" value="ECO:0007669"/>
    <property type="project" value="InterPro"/>
</dbReference>
<dbReference type="Proteomes" id="UP000582643">
    <property type="component" value="Unassembled WGS sequence"/>
</dbReference>
<dbReference type="SUPFAM" id="SSF46689">
    <property type="entry name" value="Homeodomain-like"/>
    <property type="match status" value="1"/>
</dbReference>
<dbReference type="PANTHER" id="PTHR47893:SF1">
    <property type="entry name" value="REGULATORY PROTEIN PCHR"/>
    <property type="match status" value="1"/>
</dbReference>
<dbReference type="InterPro" id="IPR018060">
    <property type="entry name" value="HTH_AraC"/>
</dbReference>
<gene>
    <name evidence="5" type="ORF">GGE06_001315</name>
</gene>
<keyword evidence="1" id="KW-0805">Transcription regulation</keyword>
<accession>A0A7W7TW16</accession>
<dbReference type="EMBL" id="JACHJY010000002">
    <property type="protein sequence ID" value="MBB4980407.1"/>
    <property type="molecule type" value="Genomic_DNA"/>
</dbReference>
<organism evidence="5 6">
    <name type="scientific">Streptomyces nymphaeiformis</name>
    <dbReference type="NCBI Taxonomy" id="2663842"/>
    <lineage>
        <taxon>Bacteria</taxon>
        <taxon>Bacillati</taxon>
        <taxon>Actinomycetota</taxon>
        <taxon>Actinomycetes</taxon>
        <taxon>Kitasatosporales</taxon>
        <taxon>Streptomycetaceae</taxon>
        <taxon>Streptomyces</taxon>
    </lineage>
</organism>
<keyword evidence="6" id="KW-1185">Reference proteome</keyword>
<dbReference type="GO" id="GO:0003700">
    <property type="term" value="F:DNA-binding transcription factor activity"/>
    <property type="evidence" value="ECO:0007669"/>
    <property type="project" value="InterPro"/>
</dbReference>
<dbReference type="AlphaFoldDB" id="A0A7W7TW16"/>
<evidence type="ECO:0000256" key="2">
    <source>
        <dbReference type="ARBA" id="ARBA00023125"/>
    </source>
</evidence>
<keyword evidence="3" id="KW-0804">Transcription</keyword>
<feature type="domain" description="HTH araC/xylS-type" evidence="4">
    <location>
        <begin position="95"/>
        <end position="195"/>
    </location>
</feature>
<dbReference type="SMART" id="SM00342">
    <property type="entry name" value="HTH_ARAC"/>
    <property type="match status" value="1"/>
</dbReference>